<evidence type="ECO:0000256" key="3">
    <source>
        <dbReference type="ARBA" id="ARBA00022729"/>
    </source>
</evidence>
<dbReference type="GO" id="GO:0005975">
    <property type="term" value="P:carbohydrate metabolic process"/>
    <property type="evidence" value="ECO:0007669"/>
    <property type="project" value="InterPro"/>
</dbReference>
<keyword evidence="5" id="KW-0119">Carbohydrate metabolism</keyword>
<keyword evidence="2" id="KW-0479">Metal-binding</keyword>
<evidence type="ECO:0000259" key="7">
    <source>
        <dbReference type="PROSITE" id="PS51677"/>
    </source>
</evidence>
<dbReference type="PANTHER" id="PTHR46471">
    <property type="entry name" value="CHITIN DEACETYLASE"/>
    <property type="match status" value="1"/>
</dbReference>
<dbReference type="PANTHER" id="PTHR46471:SF4">
    <property type="entry name" value="CHITIN DEACETYLASE"/>
    <property type="match status" value="1"/>
</dbReference>
<evidence type="ECO:0000256" key="1">
    <source>
        <dbReference type="ARBA" id="ARBA00001941"/>
    </source>
</evidence>
<dbReference type="EMBL" id="WIGN01000059">
    <property type="protein sequence ID" value="KAF6812805.1"/>
    <property type="molecule type" value="Genomic_DNA"/>
</dbReference>
<gene>
    <name evidence="8" type="ORF">CSOJ01_04961</name>
</gene>
<accession>A0A8H6JHU1</accession>
<keyword evidence="9" id="KW-1185">Reference proteome</keyword>
<dbReference type="GO" id="GO:0016810">
    <property type="term" value="F:hydrolase activity, acting on carbon-nitrogen (but not peptide) bonds"/>
    <property type="evidence" value="ECO:0007669"/>
    <property type="project" value="InterPro"/>
</dbReference>
<keyword evidence="6" id="KW-0170">Cobalt</keyword>
<dbReference type="Gene3D" id="3.20.20.370">
    <property type="entry name" value="Glycoside hydrolase/deacetylase"/>
    <property type="match status" value="1"/>
</dbReference>
<dbReference type="InterPro" id="IPR011330">
    <property type="entry name" value="Glyco_hydro/deAcase_b/a-brl"/>
</dbReference>
<dbReference type="PROSITE" id="PS51677">
    <property type="entry name" value="NODB"/>
    <property type="match status" value="1"/>
</dbReference>
<dbReference type="Proteomes" id="UP000652219">
    <property type="component" value="Unassembled WGS sequence"/>
</dbReference>
<evidence type="ECO:0000256" key="4">
    <source>
        <dbReference type="ARBA" id="ARBA00022801"/>
    </source>
</evidence>
<evidence type="ECO:0000313" key="8">
    <source>
        <dbReference type="EMBL" id="KAF6812805.1"/>
    </source>
</evidence>
<evidence type="ECO:0000256" key="6">
    <source>
        <dbReference type="ARBA" id="ARBA00023285"/>
    </source>
</evidence>
<keyword evidence="3" id="KW-0732">Signal</keyword>
<protein>
    <submittedName>
        <fullName evidence="8">Polysaccharide deacetylase</fullName>
    </submittedName>
</protein>
<evidence type="ECO:0000313" key="9">
    <source>
        <dbReference type="Proteomes" id="UP000652219"/>
    </source>
</evidence>
<evidence type="ECO:0000256" key="5">
    <source>
        <dbReference type="ARBA" id="ARBA00023277"/>
    </source>
</evidence>
<dbReference type="Pfam" id="PF01522">
    <property type="entry name" value="Polysacc_deac_1"/>
    <property type="match status" value="1"/>
</dbReference>
<proteinExistence type="predicted"/>
<dbReference type="InterPro" id="IPR002509">
    <property type="entry name" value="NODB_dom"/>
</dbReference>
<organism evidence="8 9">
    <name type="scientific">Colletotrichum sojae</name>
    <dbReference type="NCBI Taxonomy" id="2175907"/>
    <lineage>
        <taxon>Eukaryota</taxon>
        <taxon>Fungi</taxon>
        <taxon>Dikarya</taxon>
        <taxon>Ascomycota</taxon>
        <taxon>Pezizomycotina</taxon>
        <taxon>Sordariomycetes</taxon>
        <taxon>Hypocreomycetidae</taxon>
        <taxon>Glomerellales</taxon>
        <taxon>Glomerellaceae</taxon>
        <taxon>Colletotrichum</taxon>
        <taxon>Colletotrichum orchidearum species complex</taxon>
    </lineage>
</organism>
<dbReference type="SUPFAM" id="SSF88713">
    <property type="entry name" value="Glycoside hydrolase/deacetylase"/>
    <property type="match status" value="1"/>
</dbReference>
<dbReference type="GO" id="GO:0046872">
    <property type="term" value="F:metal ion binding"/>
    <property type="evidence" value="ECO:0007669"/>
    <property type="project" value="UniProtKB-KW"/>
</dbReference>
<comment type="cofactor">
    <cofactor evidence="1">
        <name>Co(2+)</name>
        <dbReference type="ChEBI" id="CHEBI:48828"/>
    </cofactor>
</comment>
<name>A0A8H6JHU1_9PEZI</name>
<evidence type="ECO:0000256" key="2">
    <source>
        <dbReference type="ARBA" id="ARBA00022723"/>
    </source>
</evidence>
<dbReference type="CDD" id="cd10951">
    <property type="entry name" value="CE4_ClCDA_like"/>
    <property type="match status" value="1"/>
</dbReference>
<reference evidence="8 9" key="1">
    <citation type="journal article" date="2020" name="Phytopathology">
        <title>Genome Sequence Resources of Colletotrichum truncatum, C. plurivorum, C. musicola, and C. sojae: Four Species Pathogenic to Soybean (Glycine max).</title>
        <authorList>
            <person name="Rogerio F."/>
            <person name="Boufleur T.R."/>
            <person name="Ciampi-Guillardi M."/>
            <person name="Sukno S.A."/>
            <person name="Thon M.R."/>
            <person name="Massola Junior N.S."/>
            <person name="Baroncelli R."/>
        </authorList>
    </citation>
    <scope>NUCLEOTIDE SEQUENCE [LARGE SCALE GENOMIC DNA]</scope>
    <source>
        <strain evidence="8 9">LFN0009</strain>
    </source>
</reference>
<sequence length="252" mass="26803">MHFSKATLLGAAAASIANASSSTSPLARRASPEVGVSLSSCTQPGLVALTYDDGPFSYTKQLLDILDTKGVKATFFVNGKNWGNIAEGDGPALINRMKSSGHLVGSHTNTHPDLDSLSSADRVAQMTDLETTIRGIAGFAPKYMRPPFLNCGTACLDDMKNLGYVVVGTNLDTKDYLNDTPDTTSISATKFDTELSADVAAKSYIVLSHDVHEQTVVSLTGKMIDTLQARGYRAVTVAECLGEDSVANWYKV</sequence>
<keyword evidence="4" id="KW-0378">Hydrolase</keyword>
<feature type="domain" description="NodB homology" evidence="7">
    <location>
        <begin position="45"/>
        <end position="235"/>
    </location>
</feature>
<dbReference type="AlphaFoldDB" id="A0A8H6JHU1"/>
<comment type="caution">
    <text evidence="8">The sequence shown here is derived from an EMBL/GenBank/DDBJ whole genome shotgun (WGS) entry which is preliminary data.</text>
</comment>